<organism evidence="3 4">
    <name type="scientific">Bombardia bombarda</name>
    <dbReference type="NCBI Taxonomy" id="252184"/>
    <lineage>
        <taxon>Eukaryota</taxon>
        <taxon>Fungi</taxon>
        <taxon>Dikarya</taxon>
        <taxon>Ascomycota</taxon>
        <taxon>Pezizomycotina</taxon>
        <taxon>Sordariomycetes</taxon>
        <taxon>Sordariomycetidae</taxon>
        <taxon>Sordariales</taxon>
        <taxon>Lasiosphaeriaceae</taxon>
        <taxon>Bombardia</taxon>
    </lineage>
</organism>
<feature type="region of interest" description="Disordered" evidence="2">
    <location>
        <begin position="1"/>
        <end position="168"/>
    </location>
</feature>
<dbReference type="PANTHER" id="PTHR13245">
    <property type="entry name" value="RRP15-LIKE PROTEIN"/>
    <property type="match status" value="1"/>
</dbReference>
<feature type="compositionally biased region" description="Low complexity" evidence="2">
    <location>
        <begin position="109"/>
        <end position="121"/>
    </location>
</feature>
<feature type="compositionally biased region" description="Low complexity" evidence="2">
    <location>
        <begin position="143"/>
        <end position="153"/>
    </location>
</feature>
<proteinExistence type="inferred from homology"/>
<sequence>MAGPVIKKRSLADGPKDKNRPTKKQRKVAAYHSSSESDDDENDSDNDGEGAPLPANLFDSDDEDLDNMIVDDGASSGGDVNSDSEFDSAQSDAEEEEEEDDDDDKKTSKSTTKATKSQQQEPQTTKPKRAIDAPESEDDSMSDADSAAAADSDGGARRNTKSKRNDPEAFAVSISKMLSSKLPASRRADPIVARSAESAAAARQVVDTALETKARKRLREQKRLAMEKGRVRDVLVPSTTRTLNIATGEVEEVVEDGAESTGQILATERRLRKVAQRGVVKLFNAVRAAQVKAHEAERAARTEGIVGVKRKQEKVTEMSRKGFLDLIASGGGGLKKGVFYVISSA</sequence>
<reference evidence="3" key="1">
    <citation type="submission" date="2023-06" db="EMBL/GenBank/DDBJ databases">
        <title>Genome-scale phylogeny and comparative genomics of the fungal order Sordariales.</title>
        <authorList>
            <consortium name="Lawrence Berkeley National Laboratory"/>
            <person name="Hensen N."/>
            <person name="Bonometti L."/>
            <person name="Westerberg I."/>
            <person name="Brannstrom I.O."/>
            <person name="Guillou S."/>
            <person name="Cros-Aarteil S."/>
            <person name="Calhoun S."/>
            <person name="Haridas S."/>
            <person name="Kuo A."/>
            <person name="Mondo S."/>
            <person name="Pangilinan J."/>
            <person name="Riley R."/>
            <person name="LaButti K."/>
            <person name="Andreopoulos B."/>
            <person name="Lipzen A."/>
            <person name="Chen C."/>
            <person name="Yanf M."/>
            <person name="Daum C."/>
            <person name="Ng V."/>
            <person name="Clum A."/>
            <person name="Steindorff A."/>
            <person name="Ohm R."/>
            <person name="Martin F."/>
            <person name="Silar P."/>
            <person name="Natvig D."/>
            <person name="Lalanne C."/>
            <person name="Gautier V."/>
            <person name="Ament-velasquez S.L."/>
            <person name="Kruys A."/>
            <person name="Hutchinson M.I."/>
            <person name="Powell A.J."/>
            <person name="Barry K."/>
            <person name="Miller A.N."/>
            <person name="Grigoriev I.V."/>
            <person name="Debuchy R."/>
            <person name="Gladieux P."/>
            <person name="Thoren M.H."/>
            <person name="Johannesson H."/>
        </authorList>
    </citation>
    <scope>NUCLEOTIDE SEQUENCE</scope>
    <source>
        <strain evidence="3">SMH3391-2</strain>
    </source>
</reference>
<protein>
    <submittedName>
        <fullName evidence="3">Rrp15p-domain-containing protein</fullName>
    </submittedName>
</protein>
<comment type="caution">
    <text evidence="3">The sequence shown here is derived from an EMBL/GenBank/DDBJ whole genome shotgun (WGS) entry which is preliminary data.</text>
</comment>
<evidence type="ECO:0000313" key="3">
    <source>
        <dbReference type="EMBL" id="KAK0636156.1"/>
    </source>
</evidence>
<dbReference type="GO" id="GO:0030687">
    <property type="term" value="C:preribosome, large subunit precursor"/>
    <property type="evidence" value="ECO:0007669"/>
    <property type="project" value="TreeGrafter"/>
</dbReference>
<dbReference type="InterPro" id="IPR012459">
    <property type="entry name" value="Rrp15"/>
</dbReference>
<accession>A0AA40CEU0</accession>
<name>A0AA40CEU0_9PEZI</name>
<comment type="similarity">
    <text evidence="1">Belongs to the RRP15 family.</text>
</comment>
<dbReference type="GO" id="GO:0000460">
    <property type="term" value="P:maturation of 5.8S rRNA"/>
    <property type="evidence" value="ECO:0007669"/>
    <property type="project" value="TreeGrafter"/>
</dbReference>
<dbReference type="GO" id="GO:0000470">
    <property type="term" value="P:maturation of LSU-rRNA"/>
    <property type="evidence" value="ECO:0007669"/>
    <property type="project" value="TreeGrafter"/>
</dbReference>
<dbReference type="Proteomes" id="UP001174934">
    <property type="component" value="Unassembled WGS sequence"/>
</dbReference>
<keyword evidence="4" id="KW-1185">Reference proteome</keyword>
<dbReference type="EMBL" id="JAULSR010000001">
    <property type="protein sequence ID" value="KAK0636156.1"/>
    <property type="molecule type" value="Genomic_DNA"/>
</dbReference>
<evidence type="ECO:0000313" key="4">
    <source>
        <dbReference type="Proteomes" id="UP001174934"/>
    </source>
</evidence>
<evidence type="ECO:0000256" key="2">
    <source>
        <dbReference type="SAM" id="MobiDB-lite"/>
    </source>
</evidence>
<evidence type="ECO:0000256" key="1">
    <source>
        <dbReference type="ARBA" id="ARBA00007462"/>
    </source>
</evidence>
<feature type="compositionally biased region" description="Acidic residues" evidence="2">
    <location>
        <begin position="36"/>
        <end position="48"/>
    </location>
</feature>
<feature type="compositionally biased region" description="Acidic residues" evidence="2">
    <location>
        <begin position="82"/>
        <end position="103"/>
    </location>
</feature>
<feature type="compositionally biased region" description="Basic and acidic residues" evidence="2">
    <location>
        <begin position="10"/>
        <end position="20"/>
    </location>
</feature>
<dbReference type="AlphaFoldDB" id="A0AA40CEU0"/>
<dbReference type="PANTHER" id="PTHR13245:SF14">
    <property type="entry name" value="RRP15-LIKE PROTEIN"/>
    <property type="match status" value="1"/>
</dbReference>
<gene>
    <name evidence="3" type="ORF">B0T17DRAFT_625532</name>
</gene>
<dbReference type="Pfam" id="PF07890">
    <property type="entry name" value="Rrp15p"/>
    <property type="match status" value="1"/>
</dbReference>